<keyword evidence="2" id="KW-1185">Reference proteome</keyword>
<reference evidence="1" key="1">
    <citation type="submission" date="2023-06" db="EMBL/GenBank/DDBJ databases">
        <title>Genomic analysis of the entomopathogenic nematode Steinernema hermaphroditum.</title>
        <authorList>
            <person name="Schwarz E.M."/>
            <person name="Heppert J.K."/>
            <person name="Baniya A."/>
            <person name="Schwartz H.T."/>
            <person name="Tan C.-H."/>
            <person name="Antoshechkin I."/>
            <person name="Sternberg P.W."/>
            <person name="Goodrich-Blair H."/>
            <person name="Dillman A.R."/>
        </authorList>
    </citation>
    <scope>NUCLEOTIDE SEQUENCE</scope>
    <source>
        <strain evidence="1">PS9179</strain>
        <tissue evidence="1">Whole animal</tissue>
    </source>
</reference>
<dbReference type="AlphaFoldDB" id="A0AA39H484"/>
<sequence>MSTNGHRFKYVRYSALSSQQLATDVFLRALRDPLPKNTFFPSSRTSRFYADSFSDQILSLADWPNAYDALTPSTRQ</sequence>
<organism evidence="1 2">
    <name type="scientific">Steinernema hermaphroditum</name>
    <dbReference type="NCBI Taxonomy" id="289476"/>
    <lineage>
        <taxon>Eukaryota</taxon>
        <taxon>Metazoa</taxon>
        <taxon>Ecdysozoa</taxon>
        <taxon>Nematoda</taxon>
        <taxon>Chromadorea</taxon>
        <taxon>Rhabditida</taxon>
        <taxon>Tylenchina</taxon>
        <taxon>Panagrolaimomorpha</taxon>
        <taxon>Strongyloidoidea</taxon>
        <taxon>Steinernematidae</taxon>
        <taxon>Steinernema</taxon>
    </lineage>
</organism>
<dbReference type="Proteomes" id="UP001175271">
    <property type="component" value="Unassembled WGS sequence"/>
</dbReference>
<comment type="caution">
    <text evidence="1">The sequence shown here is derived from an EMBL/GenBank/DDBJ whole genome shotgun (WGS) entry which is preliminary data.</text>
</comment>
<name>A0AA39H484_9BILA</name>
<proteinExistence type="predicted"/>
<accession>A0AA39H484</accession>
<evidence type="ECO:0000313" key="2">
    <source>
        <dbReference type="Proteomes" id="UP001175271"/>
    </source>
</evidence>
<evidence type="ECO:0000313" key="1">
    <source>
        <dbReference type="EMBL" id="KAK0398948.1"/>
    </source>
</evidence>
<dbReference type="EMBL" id="JAUCMV010000005">
    <property type="protein sequence ID" value="KAK0398948.1"/>
    <property type="molecule type" value="Genomic_DNA"/>
</dbReference>
<gene>
    <name evidence="1" type="ORF">QR680_002826</name>
</gene>
<protein>
    <submittedName>
        <fullName evidence="1">Uncharacterized protein</fullName>
    </submittedName>
</protein>